<sequence length="126" mass="14131">MAKDQKCIKHIKRSTLKVAFSLAGVSLSECYTSQYLSLIKIINNPCNTYKSDTYESDDESAIGYSSDDNEMITDHRVDTLDHSSDNSSEANTVLQNIHKRARPISSSDDYNVAYDECGIGQKRKIL</sequence>
<proteinExistence type="predicted"/>
<accession>A0A8X6KAR1</accession>
<organism evidence="1 2">
    <name type="scientific">Nephila pilipes</name>
    <name type="common">Giant wood spider</name>
    <name type="synonym">Nephila maculata</name>
    <dbReference type="NCBI Taxonomy" id="299642"/>
    <lineage>
        <taxon>Eukaryota</taxon>
        <taxon>Metazoa</taxon>
        <taxon>Ecdysozoa</taxon>
        <taxon>Arthropoda</taxon>
        <taxon>Chelicerata</taxon>
        <taxon>Arachnida</taxon>
        <taxon>Araneae</taxon>
        <taxon>Araneomorphae</taxon>
        <taxon>Entelegynae</taxon>
        <taxon>Araneoidea</taxon>
        <taxon>Nephilidae</taxon>
        <taxon>Nephila</taxon>
    </lineage>
</organism>
<gene>
    <name evidence="1" type="ORF">NPIL_49281</name>
</gene>
<dbReference type="AlphaFoldDB" id="A0A8X6KAR1"/>
<dbReference type="EMBL" id="BMAW01088650">
    <property type="protein sequence ID" value="GFS35882.1"/>
    <property type="molecule type" value="Genomic_DNA"/>
</dbReference>
<dbReference type="Proteomes" id="UP000887013">
    <property type="component" value="Unassembled WGS sequence"/>
</dbReference>
<comment type="caution">
    <text evidence="1">The sequence shown here is derived from an EMBL/GenBank/DDBJ whole genome shotgun (WGS) entry which is preliminary data.</text>
</comment>
<evidence type="ECO:0000313" key="1">
    <source>
        <dbReference type="EMBL" id="GFS35882.1"/>
    </source>
</evidence>
<protein>
    <submittedName>
        <fullName evidence="1">Uncharacterized protein</fullName>
    </submittedName>
</protein>
<reference evidence="1" key="1">
    <citation type="submission" date="2020-08" db="EMBL/GenBank/DDBJ databases">
        <title>Multicomponent nature underlies the extraordinary mechanical properties of spider dragline silk.</title>
        <authorList>
            <person name="Kono N."/>
            <person name="Nakamura H."/>
            <person name="Mori M."/>
            <person name="Yoshida Y."/>
            <person name="Ohtoshi R."/>
            <person name="Malay A.D."/>
            <person name="Moran D.A.P."/>
            <person name="Tomita M."/>
            <person name="Numata K."/>
            <person name="Arakawa K."/>
        </authorList>
    </citation>
    <scope>NUCLEOTIDE SEQUENCE</scope>
</reference>
<evidence type="ECO:0000313" key="2">
    <source>
        <dbReference type="Proteomes" id="UP000887013"/>
    </source>
</evidence>
<name>A0A8X6KAR1_NEPPI</name>
<keyword evidence="2" id="KW-1185">Reference proteome</keyword>